<reference evidence="1 2" key="1">
    <citation type="submission" date="2019-03" db="EMBL/GenBank/DDBJ databases">
        <title>Single cell metagenomics reveals metabolic interactions within the superorganism composed of flagellate Streblomastix strix and complex community of Bacteroidetes bacteria on its surface.</title>
        <authorList>
            <person name="Treitli S.C."/>
            <person name="Kolisko M."/>
            <person name="Husnik F."/>
            <person name="Keeling P."/>
            <person name="Hampl V."/>
        </authorList>
    </citation>
    <scope>NUCLEOTIDE SEQUENCE [LARGE SCALE GENOMIC DNA]</scope>
    <source>
        <strain evidence="1">ST1C</strain>
    </source>
</reference>
<evidence type="ECO:0000313" key="1">
    <source>
        <dbReference type="EMBL" id="KAA6359631.1"/>
    </source>
</evidence>
<name>A0A5J4TQC1_9EUKA</name>
<dbReference type="OrthoDB" id="90214at2759"/>
<protein>
    <submittedName>
        <fullName evidence="1">Uncharacterized protein</fullName>
    </submittedName>
</protein>
<proteinExistence type="predicted"/>
<sequence length="156" mass="18403">MNNVSYKQDYLRHYNLEDTRLMTQPLDYLIDMFFNCKIDMLQFMSISACASTIQYALAYGDFKLDQDQAPKDDYASFVLAQNCRNIKIQNYLEQDKKEIETQAAISKNQIVRSTENYFYQQDATYARHDSQAKFLQYWTESTTTEVILQITSNRTT</sequence>
<organism evidence="1 2">
    <name type="scientific">Streblomastix strix</name>
    <dbReference type="NCBI Taxonomy" id="222440"/>
    <lineage>
        <taxon>Eukaryota</taxon>
        <taxon>Metamonada</taxon>
        <taxon>Preaxostyla</taxon>
        <taxon>Oxymonadida</taxon>
        <taxon>Streblomastigidae</taxon>
        <taxon>Streblomastix</taxon>
    </lineage>
</organism>
<evidence type="ECO:0000313" key="2">
    <source>
        <dbReference type="Proteomes" id="UP000324800"/>
    </source>
</evidence>
<gene>
    <name evidence="1" type="ORF">EZS28_044842</name>
</gene>
<comment type="caution">
    <text evidence="1">The sequence shown here is derived from an EMBL/GenBank/DDBJ whole genome shotgun (WGS) entry which is preliminary data.</text>
</comment>
<accession>A0A5J4TQC1</accession>
<feature type="non-terminal residue" evidence="1">
    <location>
        <position position="156"/>
    </location>
</feature>
<dbReference type="EMBL" id="SNRW01028090">
    <property type="protein sequence ID" value="KAA6359631.1"/>
    <property type="molecule type" value="Genomic_DNA"/>
</dbReference>
<dbReference type="AlphaFoldDB" id="A0A5J4TQC1"/>
<dbReference type="Proteomes" id="UP000324800">
    <property type="component" value="Unassembled WGS sequence"/>
</dbReference>